<reference evidence="3" key="1">
    <citation type="journal article" date="2018" name="Nat. Microbiol.">
        <title>Leveraging single-cell genomics to expand the fungal tree of life.</title>
        <authorList>
            <person name="Ahrendt S.R."/>
            <person name="Quandt C.A."/>
            <person name="Ciobanu D."/>
            <person name="Clum A."/>
            <person name="Salamov A."/>
            <person name="Andreopoulos B."/>
            <person name="Cheng J.F."/>
            <person name="Woyke T."/>
            <person name="Pelin A."/>
            <person name="Henrissat B."/>
            <person name="Reynolds N.K."/>
            <person name="Benny G.L."/>
            <person name="Smith M.E."/>
            <person name="James T.Y."/>
            <person name="Grigoriev I.V."/>
        </authorList>
    </citation>
    <scope>NUCLEOTIDE SEQUENCE [LARGE SCALE GENOMIC DNA]</scope>
</reference>
<feature type="region of interest" description="Disordered" evidence="1">
    <location>
        <begin position="1"/>
        <end position="27"/>
    </location>
</feature>
<dbReference type="CDD" id="cd03062">
    <property type="entry name" value="TRX_Fd_Sucrase"/>
    <property type="match status" value="1"/>
</dbReference>
<dbReference type="PANTHER" id="PTHR31902">
    <property type="entry name" value="ACTIN PATCHES DISTAL PROTEIN 1"/>
    <property type="match status" value="1"/>
</dbReference>
<organism evidence="2 3">
    <name type="scientific">Piptocephalis cylindrospora</name>
    <dbReference type="NCBI Taxonomy" id="1907219"/>
    <lineage>
        <taxon>Eukaryota</taxon>
        <taxon>Fungi</taxon>
        <taxon>Fungi incertae sedis</taxon>
        <taxon>Zoopagomycota</taxon>
        <taxon>Zoopagomycotina</taxon>
        <taxon>Zoopagomycetes</taxon>
        <taxon>Zoopagales</taxon>
        <taxon>Piptocephalidaceae</taxon>
        <taxon>Piptocephalis</taxon>
    </lineage>
</organism>
<dbReference type="InterPro" id="IPR036249">
    <property type="entry name" value="Thioredoxin-like_sf"/>
</dbReference>
<gene>
    <name evidence="2" type="ORF">BJ684DRAFT_21473</name>
</gene>
<protein>
    <submittedName>
        <fullName evidence="2">Sucrase/ferredoxin-like-domain-containing protein</fullName>
    </submittedName>
</protein>
<dbReference type="Pfam" id="PF06999">
    <property type="entry name" value="Suc_Fer-like"/>
    <property type="match status" value="1"/>
</dbReference>
<evidence type="ECO:0000256" key="1">
    <source>
        <dbReference type="SAM" id="MobiDB-lite"/>
    </source>
</evidence>
<dbReference type="Proteomes" id="UP000267251">
    <property type="component" value="Unassembled WGS sequence"/>
</dbReference>
<evidence type="ECO:0000313" key="3">
    <source>
        <dbReference type="Proteomes" id="UP000267251"/>
    </source>
</evidence>
<dbReference type="PANTHER" id="PTHR31902:SF14">
    <property type="entry name" value="ACTIN PATCHES DISTAL PROTEIN 1"/>
    <property type="match status" value="1"/>
</dbReference>
<accession>A0A4P9XZM7</accession>
<dbReference type="AlphaFoldDB" id="A0A4P9XZM7"/>
<dbReference type="Gene3D" id="3.40.30.10">
    <property type="entry name" value="Glutaredoxin"/>
    <property type="match status" value="1"/>
</dbReference>
<dbReference type="OrthoDB" id="10253744at2759"/>
<sequence>MQKFFGTVKSLVAGGEPEEDPSSAVPNQHTLSSLEACGGCAEPCEEYPALPSYLKLDKECPLRGYIKPLAHLVIVGTEEASKDWVSHVEDSDPSTHTVAAIHQALREASAGPKSLLNGVTPSNAASSLACLMNGESEPNATSPSVTVDGTDQSRIEEIPSRAVILVCGHRKRDKRCGVAGPLIAQAFVDEVKRRGLEDKVQVRLVSHTGGHKVAGNVLVYPAGVWYGRVVPGHVGAILNATIERRVIEDLYRGKLLLDVETSVLDRAIPSGCKASDAKLKW</sequence>
<evidence type="ECO:0000313" key="2">
    <source>
        <dbReference type="EMBL" id="RKP11948.1"/>
    </source>
</evidence>
<keyword evidence="3" id="KW-1185">Reference proteome</keyword>
<dbReference type="EMBL" id="KZ988560">
    <property type="protein sequence ID" value="RKP11948.1"/>
    <property type="molecule type" value="Genomic_DNA"/>
</dbReference>
<dbReference type="SUPFAM" id="SSF52833">
    <property type="entry name" value="Thioredoxin-like"/>
    <property type="match status" value="1"/>
</dbReference>
<proteinExistence type="predicted"/>
<name>A0A4P9XZM7_9FUNG</name>
<dbReference type="InterPro" id="IPR009737">
    <property type="entry name" value="Aim32/Apd1-like"/>
</dbReference>